<accession>A0ACC2SH35</accession>
<dbReference type="Proteomes" id="UP001165960">
    <property type="component" value="Unassembled WGS sequence"/>
</dbReference>
<organism evidence="1 2">
    <name type="scientific">Entomophthora muscae</name>
    <dbReference type="NCBI Taxonomy" id="34485"/>
    <lineage>
        <taxon>Eukaryota</taxon>
        <taxon>Fungi</taxon>
        <taxon>Fungi incertae sedis</taxon>
        <taxon>Zoopagomycota</taxon>
        <taxon>Entomophthoromycotina</taxon>
        <taxon>Entomophthoromycetes</taxon>
        <taxon>Entomophthorales</taxon>
        <taxon>Entomophthoraceae</taxon>
        <taxon>Entomophthora</taxon>
    </lineage>
</organism>
<evidence type="ECO:0000313" key="1">
    <source>
        <dbReference type="EMBL" id="KAJ9061541.1"/>
    </source>
</evidence>
<sequence length="104" mass="11746">MVPNSRPWSLLGQSHSFYGGLHPAAQPHPILSRPMTLPMPGFLKLGVLDQNSLFSHQMMADLFAQMVFHVNMGNQSHKDKRLPPRATDTYQPIKAMTDEEYGKQ</sequence>
<protein>
    <submittedName>
        <fullName evidence="1">Uncharacterized protein</fullName>
    </submittedName>
</protein>
<gene>
    <name evidence="1" type="ORF">DSO57_1019588</name>
</gene>
<keyword evidence="2" id="KW-1185">Reference proteome</keyword>
<comment type="caution">
    <text evidence="1">The sequence shown here is derived from an EMBL/GenBank/DDBJ whole genome shotgun (WGS) entry which is preliminary data.</text>
</comment>
<proteinExistence type="predicted"/>
<reference evidence="1" key="1">
    <citation type="submission" date="2022-04" db="EMBL/GenBank/DDBJ databases">
        <title>Genome of the entomopathogenic fungus Entomophthora muscae.</title>
        <authorList>
            <person name="Elya C."/>
            <person name="Lovett B.R."/>
            <person name="Lee E."/>
            <person name="Macias A.M."/>
            <person name="Hajek A.E."/>
            <person name="De Bivort B.L."/>
            <person name="Kasson M.T."/>
            <person name="De Fine Licht H.H."/>
            <person name="Stajich J.E."/>
        </authorList>
    </citation>
    <scope>NUCLEOTIDE SEQUENCE</scope>
    <source>
        <strain evidence="1">Berkeley</strain>
    </source>
</reference>
<name>A0ACC2SH35_9FUNG</name>
<dbReference type="EMBL" id="QTSX02005059">
    <property type="protein sequence ID" value="KAJ9061541.1"/>
    <property type="molecule type" value="Genomic_DNA"/>
</dbReference>
<evidence type="ECO:0000313" key="2">
    <source>
        <dbReference type="Proteomes" id="UP001165960"/>
    </source>
</evidence>